<evidence type="ECO:0000313" key="1">
    <source>
        <dbReference type="EMBL" id="KAJ7364136.1"/>
    </source>
</evidence>
<organism evidence="1 2">
    <name type="scientific">Mycena albidolilacea</name>
    <dbReference type="NCBI Taxonomy" id="1033008"/>
    <lineage>
        <taxon>Eukaryota</taxon>
        <taxon>Fungi</taxon>
        <taxon>Dikarya</taxon>
        <taxon>Basidiomycota</taxon>
        <taxon>Agaricomycotina</taxon>
        <taxon>Agaricomycetes</taxon>
        <taxon>Agaricomycetidae</taxon>
        <taxon>Agaricales</taxon>
        <taxon>Marasmiineae</taxon>
        <taxon>Mycenaceae</taxon>
        <taxon>Mycena</taxon>
    </lineage>
</organism>
<dbReference type="Proteomes" id="UP001218218">
    <property type="component" value="Unassembled WGS sequence"/>
</dbReference>
<accession>A0AAD7ANJ1</accession>
<gene>
    <name evidence="1" type="ORF">DFH08DRAFT_838409</name>
</gene>
<dbReference type="EMBL" id="JARIHO010000003">
    <property type="protein sequence ID" value="KAJ7364136.1"/>
    <property type="molecule type" value="Genomic_DNA"/>
</dbReference>
<dbReference type="AlphaFoldDB" id="A0AAD7ANJ1"/>
<comment type="caution">
    <text evidence="1">The sequence shown here is derived from an EMBL/GenBank/DDBJ whole genome shotgun (WGS) entry which is preliminary data.</text>
</comment>
<protein>
    <submittedName>
        <fullName evidence="1">Uncharacterized protein</fullName>
    </submittedName>
</protein>
<name>A0AAD7ANJ1_9AGAR</name>
<evidence type="ECO:0000313" key="2">
    <source>
        <dbReference type="Proteomes" id="UP001218218"/>
    </source>
</evidence>
<sequence length="92" mass="10346">MAQVWRVATIWFAVPCPSTRSLLDVISTYSRGVRFVFPLNRQQRRDLCLPAKAFRSRQRGTLVAPSMTSVNLSSAGMMRVGPLWGSTEFRVA</sequence>
<proteinExistence type="predicted"/>
<reference evidence="1" key="1">
    <citation type="submission" date="2023-03" db="EMBL/GenBank/DDBJ databases">
        <title>Massive genome expansion in bonnet fungi (Mycena s.s.) driven by repeated elements and novel gene families across ecological guilds.</title>
        <authorList>
            <consortium name="Lawrence Berkeley National Laboratory"/>
            <person name="Harder C.B."/>
            <person name="Miyauchi S."/>
            <person name="Viragh M."/>
            <person name="Kuo A."/>
            <person name="Thoen E."/>
            <person name="Andreopoulos B."/>
            <person name="Lu D."/>
            <person name="Skrede I."/>
            <person name="Drula E."/>
            <person name="Henrissat B."/>
            <person name="Morin E."/>
            <person name="Kohler A."/>
            <person name="Barry K."/>
            <person name="LaButti K."/>
            <person name="Morin E."/>
            <person name="Salamov A."/>
            <person name="Lipzen A."/>
            <person name="Mereny Z."/>
            <person name="Hegedus B."/>
            <person name="Baldrian P."/>
            <person name="Stursova M."/>
            <person name="Weitz H."/>
            <person name="Taylor A."/>
            <person name="Grigoriev I.V."/>
            <person name="Nagy L.G."/>
            <person name="Martin F."/>
            <person name="Kauserud H."/>
        </authorList>
    </citation>
    <scope>NUCLEOTIDE SEQUENCE</scope>
    <source>
        <strain evidence="1">CBHHK002</strain>
    </source>
</reference>
<keyword evidence="2" id="KW-1185">Reference proteome</keyword>